<evidence type="ECO:0000256" key="4">
    <source>
        <dbReference type="ARBA" id="ARBA00022771"/>
    </source>
</evidence>
<dbReference type="InterPro" id="IPR052453">
    <property type="entry name" value="CONSTANS-like_ZF"/>
</dbReference>
<dbReference type="InterPro" id="IPR049808">
    <property type="entry name" value="CONSTANS-like_Bbox1"/>
</dbReference>
<dbReference type="PROSITE" id="PS51017">
    <property type="entry name" value="CCT"/>
    <property type="match status" value="1"/>
</dbReference>
<sequence>MITDKKVANAMGGKTARACDNCLHKRARWYCGADDAFLCQACDASVHSANQLAERHERVRLQAASCKNADSMRDNSTPAWHQGFTRKARSPRYVKRTSVQPSKHENKFPTPPPLVPEIGSEEASPDENEGQFLFRVPTFDPFVAELNNDGIREIGMENDSKPLSDYGHEEIGDLDSLTGFLPSEMDLAEFAADVESYLGAGLDEDSCGIKGIGVLDCEQGDMDACFGDQKVKVKEERVETDATFHLDPELDMTKELLAWNLDYESTVMDEEEHEEKMVAAVEMRRKISLSLNYEDVITAWASQGSPWTTGNRPEFDPNDYWPDYMGACPTNVHGPCGDVGGVGGNFGGRDGGREARVLRYREKRRTRLFSKKIRYEVRKLNAEKRPRMKGRFVKRASFAAGPCFPILNVK</sequence>
<dbReference type="GO" id="GO:0005634">
    <property type="term" value="C:nucleus"/>
    <property type="evidence" value="ECO:0007669"/>
    <property type="project" value="UniProtKB-SubCell"/>
</dbReference>
<name>A0A290Y5J8_VITVI</name>
<dbReference type="PROSITE" id="PS50119">
    <property type="entry name" value="ZF_BBOX"/>
    <property type="match status" value="1"/>
</dbReference>
<dbReference type="SMART" id="SM00336">
    <property type="entry name" value="BBOX"/>
    <property type="match status" value="1"/>
</dbReference>
<dbReference type="CDD" id="cd19821">
    <property type="entry name" value="Bbox1_BBX-like"/>
    <property type="match status" value="1"/>
</dbReference>
<evidence type="ECO:0000256" key="2">
    <source>
        <dbReference type="ARBA" id="ARBA00010024"/>
    </source>
</evidence>
<evidence type="ECO:0000256" key="3">
    <source>
        <dbReference type="ARBA" id="ARBA00022723"/>
    </source>
</evidence>
<evidence type="ECO:0000256" key="6">
    <source>
        <dbReference type="ARBA" id="ARBA00023242"/>
    </source>
</evidence>
<organism evidence="12">
    <name type="scientific">Vitis vinifera</name>
    <name type="common">Grape</name>
    <dbReference type="NCBI Taxonomy" id="29760"/>
    <lineage>
        <taxon>Eukaryota</taxon>
        <taxon>Viridiplantae</taxon>
        <taxon>Streptophyta</taxon>
        <taxon>Embryophyta</taxon>
        <taxon>Tracheophyta</taxon>
        <taxon>Spermatophyta</taxon>
        <taxon>Magnoliopsida</taxon>
        <taxon>eudicotyledons</taxon>
        <taxon>Gunneridae</taxon>
        <taxon>Pentapetalae</taxon>
        <taxon>rosids</taxon>
        <taxon>Vitales</taxon>
        <taxon>Vitaceae</taxon>
        <taxon>Viteae</taxon>
        <taxon>Vitis</taxon>
    </lineage>
</organism>
<dbReference type="PANTHER" id="PTHR31874:SF55">
    <property type="entry name" value="ZINC FINGER PROTEIN CONSTANS-LIKE 7"/>
    <property type="match status" value="1"/>
</dbReference>
<dbReference type="EMBL" id="KX986758">
    <property type="protein sequence ID" value="ATD87387.1"/>
    <property type="molecule type" value="mRNA"/>
</dbReference>
<dbReference type="Pfam" id="PF00643">
    <property type="entry name" value="zf-B_box"/>
    <property type="match status" value="1"/>
</dbReference>
<comment type="subcellular location">
    <subcellularLocation>
        <location evidence="1 8">Nucleus</location>
    </subcellularLocation>
</comment>
<dbReference type="InterPro" id="IPR000315">
    <property type="entry name" value="Znf_B-box"/>
</dbReference>
<protein>
    <submittedName>
        <fullName evidence="12">CONSTANS-like protein 16b</fullName>
    </submittedName>
</protein>
<dbReference type="GO" id="GO:0008270">
    <property type="term" value="F:zinc ion binding"/>
    <property type="evidence" value="ECO:0007669"/>
    <property type="project" value="UniProtKB-KW"/>
</dbReference>
<feature type="region of interest" description="Disordered" evidence="9">
    <location>
        <begin position="70"/>
        <end position="127"/>
    </location>
</feature>
<evidence type="ECO:0000256" key="9">
    <source>
        <dbReference type="SAM" id="MobiDB-lite"/>
    </source>
</evidence>
<dbReference type="AlphaFoldDB" id="A0A290Y5J8"/>
<dbReference type="InterPro" id="IPR010402">
    <property type="entry name" value="CCT_domain"/>
</dbReference>
<keyword evidence="5" id="KW-0862">Zinc</keyword>
<reference evidence="12" key="1">
    <citation type="submission" date="2016-10" db="EMBL/GenBank/DDBJ databases">
        <authorList>
            <person name="Varghese N."/>
        </authorList>
    </citation>
    <scope>NUCLEOTIDE SEQUENCE</scope>
</reference>
<evidence type="ECO:0000259" key="10">
    <source>
        <dbReference type="PROSITE" id="PS50119"/>
    </source>
</evidence>
<evidence type="ECO:0000259" key="11">
    <source>
        <dbReference type="PROSITE" id="PS51017"/>
    </source>
</evidence>
<proteinExistence type="evidence at transcript level"/>
<evidence type="ECO:0000256" key="7">
    <source>
        <dbReference type="PROSITE-ProRule" id="PRU00024"/>
    </source>
</evidence>
<evidence type="ECO:0000256" key="1">
    <source>
        <dbReference type="ARBA" id="ARBA00004123"/>
    </source>
</evidence>
<dbReference type="PANTHER" id="PTHR31874">
    <property type="entry name" value="CCT MOTIF FAMILY PROTEIN, EXPRESSED"/>
    <property type="match status" value="1"/>
</dbReference>
<keyword evidence="4 7" id="KW-0863">Zinc-finger</keyword>
<evidence type="ECO:0000256" key="8">
    <source>
        <dbReference type="PROSITE-ProRule" id="PRU00357"/>
    </source>
</evidence>
<keyword evidence="6 8" id="KW-0539">Nucleus</keyword>
<comment type="similarity">
    <text evidence="2">Belongs to the CONSTANS family.</text>
</comment>
<evidence type="ECO:0000256" key="5">
    <source>
        <dbReference type="ARBA" id="ARBA00022833"/>
    </source>
</evidence>
<evidence type="ECO:0000313" key="12">
    <source>
        <dbReference type="EMBL" id="ATD87387.1"/>
    </source>
</evidence>
<accession>A0A290Y5J8</accession>
<feature type="domain" description="B box-type" evidence="10">
    <location>
        <begin position="14"/>
        <end position="61"/>
    </location>
</feature>
<feature type="domain" description="CCT" evidence="11">
    <location>
        <begin position="353"/>
        <end position="395"/>
    </location>
</feature>
<keyword evidence="3" id="KW-0479">Metal-binding</keyword>
<feature type="compositionally biased region" description="Basic residues" evidence="9">
    <location>
        <begin position="84"/>
        <end position="95"/>
    </location>
</feature>
<dbReference type="ExpressionAtlas" id="A0A290Y5J8">
    <property type="expression patterns" value="baseline and differential"/>
</dbReference>
<dbReference type="Pfam" id="PF06203">
    <property type="entry name" value="CCT"/>
    <property type="match status" value="1"/>
</dbReference>